<geneLocation type="plasmid" evidence="1">
    <name>pCAG</name>
</geneLocation>
<keyword evidence="1" id="KW-0614">Plasmid</keyword>
<accession>A0A7I6N4R1</accession>
<dbReference type="KEGG" id="carg:RSJ17_00365"/>
<reference evidence="1" key="1">
    <citation type="journal article" date="2020" name="Anaerobe">
        <title>Analysis of a plasmid encoding botulinum neurotoxin type G gene in Clostridium argentinense.</title>
        <authorList>
            <person name="Sakaguchi Y."/>
            <person name="Uchiyama J."/>
            <person name="Take A."/>
            <person name="Gotoh K."/>
            <person name="Sakaguchi M."/>
            <person name="Suzuki T."/>
            <person name="Yamamoto Y."/>
            <person name="Hosomi K."/>
            <person name="Kohda T."/>
            <person name="Mukamoto M."/>
            <person name="Kozaki S."/>
            <person name="Hayashi S."/>
            <person name="Oguma K."/>
        </authorList>
    </citation>
    <scope>NUCLEOTIDE SEQUENCE</scope>
    <source>
        <strain evidence="1">2740</strain>
        <plasmid evidence="1">pCAG</plasmid>
    </source>
</reference>
<evidence type="ECO:0000313" key="1">
    <source>
        <dbReference type="EMBL" id="BBB39321.1"/>
    </source>
</evidence>
<protein>
    <submittedName>
        <fullName evidence="1">Uncharacterized protein</fullName>
    </submittedName>
</protein>
<organism evidence="1">
    <name type="scientific">Clostridium argentinense</name>
    <dbReference type="NCBI Taxonomy" id="29341"/>
    <lineage>
        <taxon>Bacteria</taxon>
        <taxon>Bacillati</taxon>
        <taxon>Bacillota</taxon>
        <taxon>Clostridia</taxon>
        <taxon>Eubacteriales</taxon>
        <taxon>Clostridiaceae</taxon>
        <taxon>Clostridium</taxon>
    </lineage>
</organism>
<proteinExistence type="predicted"/>
<sequence>MFLHLKRIKKRKRKIRNDIENFYIIFLFYNINNKIKWVVPKNKEGKYMLNGQLNLFNLTCCAKR</sequence>
<dbReference type="AlphaFoldDB" id="A0A7I6N4R1"/>
<name>A0A7I6N4R1_9CLOT</name>
<dbReference type="EMBL" id="AB853998">
    <property type="protein sequence ID" value="BBB39321.1"/>
    <property type="molecule type" value="Genomic_DNA"/>
</dbReference>